<feature type="chain" id="PRO_5031296129" evidence="2">
    <location>
        <begin position="22"/>
        <end position="190"/>
    </location>
</feature>
<evidence type="ECO:0000313" key="3">
    <source>
        <dbReference type="EMBL" id="CAE2271798.1"/>
    </source>
</evidence>
<accession>A0A7S4JRP0</accession>
<evidence type="ECO:0000256" key="1">
    <source>
        <dbReference type="SAM" id="MobiDB-lite"/>
    </source>
</evidence>
<sequence length="190" mass="21337">MMKRTPILSIALALVEPMAAAALHSFPLTKNYASVRQLNGLHRRNQLHHSNRLTEDSWHSRAAPGIPSRRTFSGSTSSRPSYSRGMMMMAKPKRGSVVDSYRAVSVKCAKCGERLFRYRKKNGTKSNLVKCYVERICEDSAGILEARKAEEEEDNEWICPNCKSRFGRSSLIHGLPAIKLVGGKVRMTKK</sequence>
<feature type="signal peptide" evidence="2">
    <location>
        <begin position="1"/>
        <end position="21"/>
    </location>
</feature>
<feature type="region of interest" description="Disordered" evidence="1">
    <location>
        <begin position="49"/>
        <end position="83"/>
    </location>
</feature>
<feature type="compositionally biased region" description="Low complexity" evidence="1">
    <location>
        <begin position="67"/>
        <end position="83"/>
    </location>
</feature>
<name>A0A7S4JRP0_9STRA</name>
<dbReference type="AlphaFoldDB" id="A0A7S4JRP0"/>
<gene>
    <name evidence="3" type="ORF">OAUR00152_LOCUS32465</name>
</gene>
<reference evidence="3" key="1">
    <citation type="submission" date="2021-01" db="EMBL/GenBank/DDBJ databases">
        <authorList>
            <person name="Corre E."/>
            <person name="Pelletier E."/>
            <person name="Niang G."/>
            <person name="Scheremetjew M."/>
            <person name="Finn R."/>
            <person name="Kale V."/>
            <person name="Holt S."/>
            <person name="Cochrane G."/>
            <person name="Meng A."/>
            <person name="Brown T."/>
            <person name="Cohen L."/>
        </authorList>
    </citation>
    <scope>NUCLEOTIDE SEQUENCE</scope>
    <source>
        <strain evidence="3">Isolate 1302-5</strain>
    </source>
</reference>
<proteinExistence type="predicted"/>
<keyword evidence="2" id="KW-0732">Signal</keyword>
<organism evidence="3">
    <name type="scientific">Odontella aurita</name>
    <dbReference type="NCBI Taxonomy" id="265563"/>
    <lineage>
        <taxon>Eukaryota</taxon>
        <taxon>Sar</taxon>
        <taxon>Stramenopiles</taxon>
        <taxon>Ochrophyta</taxon>
        <taxon>Bacillariophyta</taxon>
        <taxon>Mediophyceae</taxon>
        <taxon>Biddulphiophycidae</taxon>
        <taxon>Eupodiscales</taxon>
        <taxon>Odontellaceae</taxon>
        <taxon>Odontella</taxon>
    </lineage>
</organism>
<dbReference type="EMBL" id="HBKQ01047015">
    <property type="protein sequence ID" value="CAE2271798.1"/>
    <property type="molecule type" value="Transcribed_RNA"/>
</dbReference>
<protein>
    <submittedName>
        <fullName evidence="3">Uncharacterized protein</fullName>
    </submittedName>
</protein>
<evidence type="ECO:0000256" key="2">
    <source>
        <dbReference type="SAM" id="SignalP"/>
    </source>
</evidence>